<dbReference type="GeneID" id="101594294"/>
<dbReference type="GeneTree" id="ENSGT00390000015384"/>
<dbReference type="GO" id="GO:0038113">
    <property type="term" value="P:interleukin-9-mediated signaling pathway"/>
    <property type="evidence" value="ECO:0007669"/>
    <property type="project" value="Ensembl"/>
</dbReference>
<reference evidence="2" key="2">
    <citation type="submission" date="2025-09" db="UniProtKB">
        <authorList>
            <consortium name="Ensembl"/>
        </authorList>
    </citation>
    <scope>IDENTIFICATION</scope>
</reference>
<dbReference type="GO" id="GO:0046425">
    <property type="term" value="P:regulation of receptor signaling pathway via JAK-STAT"/>
    <property type="evidence" value="ECO:0007669"/>
    <property type="project" value="Ensembl"/>
</dbReference>
<organism evidence="2 3">
    <name type="scientific">Jaculus jaculus</name>
    <name type="common">Lesser Egyptian jerboa</name>
    <dbReference type="NCBI Taxonomy" id="51337"/>
    <lineage>
        <taxon>Eukaryota</taxon>
        <taxon>Metazoa</taxon>
        <taxon>Chordata</taxon>
        <taxon>Craniata</taxon>
        <taxon>Vertebrata</taxon>
        <taxon>Euteleostomi</taxon>
        <taxon>Mammalia</taxon>
        <taxon>Eutheria</taxon>
        <taxon>Euarchontoglires</taxon>
        <taxon>Glires</taxon>
        <taxon>Rodentia</taxon>
        <taxon>Myomorpha</taxon>
        <taxon>Dipodoidea</taxon>
        <taxon>Dipodidae</taxon>
        <taxon>Dipodinae</taxon>
        <taxon>Jaculus</taxon>
    </lineage>
</organism>
<dbReference type="GO" id="GO:0016064">
    <property type="term" value="P:immunoglobulin mediated immune response"/>
    <property type="evidence" value="ECO:0007669"/>
    <property type="project" value="Ensembl"/>
</dbReference>
<dbReference type="GO" id="GO:0005125">
    <property type="term" value="F:cytokine activity"/>
    <property type="evidence" value="ECO:0007669"/>
    <property type="project" value="Ensembl"/>
</dbReference>
<dbReference type="GO" id="GO:0042100">
    <property type="term" value="P:B cell proliferation"/>
    <property type="evidence" value="ECO:0007669"/>
    <property type="project" value="Ensembl"/>
</dbReference>
<dbReference type="GO" id="GO:0032754">
    <property type="term" value="P:positive regulation of interleukin-5 production"/>
    <property type="evidence" value="ECO:0007669"/>
    <property type="project" value="Ensembl"/>
</dbReference>
<name>A0A8C5K0M6_JACJA</name>
<dbReference type="PANTHER" id="PTHR16926">
    <property type="entry name" value="INTERLEUKIN 9"/>
    <property type="match status" value="1"/>
</dbReference>
<feature type="signal peptide" evidence="1">
    <location>
        <begin position="1"/>
        <end position="17"/>
    </location>
</feature>
<dbReference type="Proteomes" id="UP000694385">
    <property type="component" value="Unassembled WGS sequence"/>
</dbReference>
<keyword evidence="1" id="KW-0732">Signal</keyword>
<dbReference type="GO" id="GO:0005615">
    <property type="term" value="C:extracellular space"/>
    <property type="evidence" value="ECO:0007669"/>
    <property type="project" value="Ensembl"/>
</dbReference>
<dbReference type="PRINTS" id="PR01926">
    <property type="entry name" value="INTERLEUKIN9"/>
</dbReference>
<dbReference type="OrthoDB" id="9831043at2759"/>
<reference evidence="2" key="1">
    <citation type="submission" date="2025-08" db="UniProtKB">
        <authorList>
            <consortium name="Ensembl"/>
        </authorList>
    </citation>
    <scope>IDENTIFICATION</scope>
</reference>
<dbReference type="PANTHER" id="PTHR16926:SF1">
    <property type="entry name" value="INTERLEUKIN-9"/>
    <property type="match status" value="1"/>
</dbReference>
<dbReference type="GO" id="GO:0005140">
    <property type="term" value="F:interleukin-9 receptor binding"/>
    <property type="evidence" value="ECO:0007669"/>
    <property type="project" value="TreeGrafter"/>
</dbReference>
<evidence type="ECO:0000313" key="3">
    <source>
        <dbReference type="Proteomes" id="UP000694385"/>
    </source>
</evidence>
<dbReference type="CTD" id="3578"/>
<dbReference type="Ensembl" id="ENSJJAT00000001341.1">
    <property type="protein sequence ID" value="ENSJJAP00000001164.1"/>
    <property type="gene ID" value="ENSJJAG00000001064.1"/>
</dbReference>
<gene>
    <name evidence="2" type="primary">Il9</name>
</gene>
<dbReference type="GO" id="GO:0030183">
    <property type="term" value="P:B cell differentiation"/>
    <property type="evidence" value="ECO:0007669"/>
    <property type="project" value="Ensembl"/>
</dbReference>
<evidence type="ECO:0000313" key="2">
    <source>
        <dbReference type="Ensembl" id="ENSJJAP00000001164.1"/>
    </source>
</evidence>
<sequence>MLVVAVFLCALLSCSVGSQRCSTSVGIRDVNYLIEKLQADPPSSCSCSANVTSCLCLPIPSDNCTTPCFQEGLSQVTNVTQNTRFSLIFHRVRKTLNVLRNARCLHFSCEQPCNQTTTGNTVTFLRSLLGTFQKERMRGRKGQI</sequence>
<dbReference type="InterPro" id="IPR020447">
    <property type="entry name" value="IL-9"/>
</dbReference>
<dbReference type="AlphaFoldDB" id="A0A8C5K0M6"/>
<proteinExistence type="predicted"/>
<protein>
    <submittedName>
        <fullName evidence="2">Interleukin 9</fullName>
    </submittedName>
</protein>
<accession>A0A8C5K0M6</accession>
<keyword evidence="3" id="KW-1185">Reference proteome</keyword>
<dbReference type="OMA" id="IPSDNCP"/>
<feature type="chain" id="PRO_5034822551" evidence="1">
    <location>
        <begin position="18"/>
        <end position="144"/>
    </location>
</feature>
<evidence type="ECO:0000256" key="1">
    <source>
        <dbReference type="SAM" id="SignalP"/>
    </source>
</evidence>